<evidence type="ECO:0000313" key="4">
    <source>
        <dbReference type="Proteomes" id="UP001531129"/>
    </source>
</evidence>
<feature type="transmembrane region" description="Helical" evidence="1">
    <location>
        <begin position="182"/>
        <end position="202"/>
    </location>
</feature>
<reference evidence="3 4" key="1">
    <citation type="submission" date="2024-01" db="EMBL/GenBank/DDBJ databases">
        <title>Draft genome sequences of three bacterial strains isolated from Acacia saligna represent a potential new species within the genus Rhizobium.</title>
        <authorList>
            <person name="Tambong J.T."/>
            <person name="Mnasri B."/>
        </authorList>
    </citation>
    <scope>NUCLEOTIDE SEQUENCE [LARGE SCALE GENOMIC DNA]</scope>
    <source>
        <strain evidence="3 4">1AS12I</strain>
    </source>
</reference>
<dbReference type="Pfam" id="PF04955">
    <property type="entry name" value="HupE_UreJ"/>
    <property type="match status" value="1"/>
</dbReference>
<dbReference type="EMBL" id="JBAMYC010000022">
    <property type="protein sequence ID" value="MEI1252204.1"/>
    <property type="molecule type" value="Genomic_DNA"/>
</dbReference>
<name>A0ABU8CW58_9HYPH</name>
<keyword evidence="1" id="KW-0812">Transmembrane</keyword>
<proteinExistence type="predicted"/>
<feature type="signal peptide" evidence="2">
    <location>
        <begin position="1"/>
        <end position="30"/>
    </location>
</feature>
<evidence type="ECO:0000256" key="1">
    <source>
        <dbReference type="SAM" id="Phobius"/>
    </source>
</evidence>
<feature type="transmembrane region" description="Helical" evidence="1">
    <location>
        <begin position="91"/>
        <end position="116"/>
    </location>
</feature>
<keyword evidence="1" id="KW-0472">Membrane</keyword>
<feature type="transmembrane region" description="Helical" evidence="1">
    <location>
        <begin position="54"/>
        <end position="79"/>
    </location>
</feature>
<sequence length="203" mass="20191">MRRGHSTRLPTATAAILAAVAILISSPAFAHDDAGIAGGFASGFMHPLLGWDHIAAMVAVGIWGAFLGAPAIWVLPVVFPMVMAFGGALGILGMPLPGVEVGIALSAIVLGLMVALAARPPIWVAALFVGAFAIFHGHAHGTELPAAADGVAFAGGFVLATGLLHLSGIALGLLTKWDIGRLAIRTLGGGIAAAGVAFLAGVA</sequence>
<dbReference type="InterPro" id="IPR007038">
    <property type="entry name" value="HupE_UreJ"/>
</dbReference>
<keyword evidence="4" id="KW-1185">Reference proteome</keyword>
<keyword evidence="1" id="KW-1133">Transmembrane helix</keyword>
<comment type="caution">
    <text evidence="3">The sequence shown here is derived from an EMBL/GenBank/DDBJ whole genome shotgun (WGS) entry which is preliminary data.</text>
</comment>
<feature type="transmembrane region" description="Helical" evidence="1">
    <location>
        <begin position="122"/>
        <end position="139"/>
    </location>
</feature>
<gene>
    <name evidence="3" type="ORF">V8Q02_30030</name>
</gene>
<organism evidence="3 4">
    <name type="scientific">Rhizobium aouanii</name>
    <dbReference type="NCBI Taxonomy" id="3118145"/>
    <lineage>
        <taxon>Bacteria</taxon>
        <taxon>Pseudomonadati</taxon>
        <taxon>Pseudomonadota</taxon>
        <taxon>Alphaproteobacteria</taxon>
        <taxon>Hyphomicrobiales</taxon>
        <taxon>Rhizobiaceae</taxon>
        <taxon>Rhizobium/Agrobacterium group</taxon>
        <taxon>Rhizobium</taxon>
    </lineage>
</organism>
<feature type="chain" id="PRO_5045687678" evidence="2">
    <location>
        <begin position="31"/>
        <end position="203"/>
    </location>
</feature>
<accession>A0ABU8CW58</accession>
<dbReference type="Proteomes" id="UP001531129">
    <property type="component" value="Unassembled WGS sequence"/>
</dbReference>
<evidence type="ECO:0000313" key="3">
    <source>
        <dbReference type="EMBL" id="MEI1252204.1"/>
    </source>
</evidence>
<keyword evidence="2" id="KW-0732">Signal</keyword>
<evidence type="ECO:0000256" key="2">
    <source>
        <dbReference type="SAM" id="SignalP"/>
    </source>
</evidence>
<dbReference type="RefSeq" id="WP_335915813.1">
    <property type="nucleotide sequence ID" value="NZ_JBAMYB010000021.1"/>
</dbReference>
<dbReference type="PIRSF" id="PIRSF016919">
    <property type="entry name" value="HupE_UreJ"/>
    <property type="match status" value="1"/>
</dbReference>
<feature type="transmembrane region" description="Helical" evidence="1">
    <location>
        <begin position="151"/>
        <end position="170"/>
    </location>
</feature>
<protein>
    <submittedName>
        <fullName evidence="3">HupE/UreJ family protein</fullName>
    </submittedName>
</protein>